<reference evidence="5 6" key="1">
    <citation type="journal article" date="2021" name="Hortic Res">
        <title>The domestication of Cucurbita argyrosperma as revealed by the genome of its wild relative.</title>
        <authorList>
            <person name="Barrera-Redondo J."/>
            <person name="Sanchez-de la Vega G."/>
            <person name="Aguirre-Liguori J.A."/>
            <person name="Castellanos-Morales G."/>
            <person name="Gutierrez-Guerrero Y.T."/>
            <person name="Aguirre-Dugua X."/>
            <person name="Aguirre-Planter E."/>
            <person name="Tenaillon M.I."/>
            <person name="Lira-Saade R."/>
            <person name="Eguiarte L.E."/>
        </authorList>
    </citation>
    <scope>NUCLEOTIDE SEQUENCE [LARGE SCALE GENOMIC DNA]</scope>
    <source>
        <strain evidence="5">JBR-2021</strain>
    </source>
</reference>
<feature type="domain" description="Ubiquitin-like" evidence="3">
    <location>
        <begin position="212"/>
        <end position="288"/>
    </location>
</feature>
<keyword evidence="2" id="KW-0833">Ubl conjugation pathway</keyword>
<dbReference type="PROSITE" id="PS50237">
    <property type="entry name" value="HECT"/>
    <property type="match status" value="1"/>
</dbReference>
<evidence type="ECO:0000259" key="4">
    <source>
        <dbReference type="PROSITE" id="PS50237"/>
    </source>
</evidence>
<gene>
    <name evidence="5" type="primary">UPL5</name>
    <name evidence="5" type="ORF">SDJN03_04427</name>
</gene>
<dbReference type="GO" id="GO:0005737">
    <property type="term" value="C:cytoplasm"/>
    <property type="evidence" value="ECO:0007669"/>
    <property type="project" value="TreeGrafter"/>
</dbReference>
<name>A0AAV6NYX2_9ROSI</name>
<proteinExistence type="predicted"/>
<dbReference type="PANTHER" id="PTHR11254">
    <property type="entry name" value="HECT DOMAIN UBIQUITIN-PROTEIN LIGASE"/>
    <property type="match status" value="1"/>
</dbReference>
<dbReference type="GO" id="GO:0061630">
    <property type="term" value="F:ubiquitin protein ligase activity"/>
    <property type="evidence" value="ECO:0007669"/>
    <property type="project" value="TreeGrafter"/>
</dbReference>
<dbReference type="FunFam" id="3.30.2410.10:FF:000020">
    <property type="entry name" value="E3 ubiquitin-protein ligase UPL5"/>
    <property type="match status" value="1"/>
</dbReference>
<dbReference type="EMBL" id="JAGKQH010000003">
    <property type="protein sequence ID" value="KAG6603818.1"/>
    <property type="molecule type" value="Genomic_DNA"/>
</dbReference>
<dbReference type="GO" id="GO:0006511">
    <property type="term" value="P:ubiquitin-dependent protein catabolic process"/>
    <property type="evidence" value="ECO:0007669"/>
    <property type="project" value="TreeGrafter"/>
</dbReference>
<feature type="active site" description="Glycyl thioester intermediate" evidence="2">
    <location>
        <position position="973"/>
    </location>
</feature>
<evidence type="ECO:0000313" key="6">
    <source>
        <dbReference type="Proteomes" id="UP000685013"/>
    </source>
</evidence>
<evidence type="ECO:0000313" key="5">
    <source>
        <dbReference type="EMBL" id="KAG6603818.1"/>
    </source>
</evidence>
<accession>A0AAV6NYX2</accession>
<protein>
    <submittedName>
        <fullName evidence="5">E3 ubiquitin-protein ligase UPL5</fullName>
    </submittedName>
</protein>
<evidence type="ECO:0000256" key="2">
    <source>
        <dbReference type="PROSITE-ProRule" id="PRU00104"/>
    </source>
</evidence>
<evidence type="ECO:0000259" key="3">
    <source>
        <dbReference type="PROSITE" id="PS50053"/>
    </source>
</evidence>
<dbReference type="SMART" id="SM00213">
    <property type="entry name" value="UBQ"/>
    <property type="match status" value="1"/>
</dbReference>
<keyword evidence="6" id="KW-1185">Reference proteome</keyword>
<evidence type="ECO:0000256" key="1">
    <source>
        <dbReference type="ARBA" id="ARBA00022679"/>
    </source>
</evidence>
<dbReference type="AlphaFoldDB" id="A0AAV6NYX2"/>
<dbReference type="InterPro" id="IPR050409">
    <property type="entry name" value="E3_ubiq-protein_ligase"/>
</dbReference>
<feature type="non-terminal residue" evidence="5">
    <location>
        <position position="1"/>
    </location>
</feature>
<dbReference type="Proteomes" id="UP000685013">
    <property type="component" value="Chromosome 3"/>
</dbReference>
<dbReference type="PANTHER" id="PTHR11254:SF424">
    <property type="entry name" value="E3 UBIQUITIN-PROTEIN LIGASE UPL5"/>
    <property type="match status" value="1"/>
</dbReference>
<dbReference type="PROSITE" id="PS50053">
    <property type="entry name" value="UBIQUITIN_2"/>
    <property type="match status" value="1"/>
</dbReference>
<dbReference type="InterPro" id="IPR000626">
    <property type="entry name" value="Ubiquitin-like_dom"/>
</dbReference>
<dbReference type="CDD" id="cd00078">
    <property type="entry name" value="HECTc"/>
    <property type="match status" value="1"/>
</dbReference>
<organism evidence="5 6">
    <name type="scientific">Cucurbita argyrosperma subsp. sororia</name>
    <dbReference type="NCBI Taxonomy" id="37648"/>
    <lineage>
        <taxon>Eukaryota</taxon>
        <taxon>Viridiplantae</taxon>
        <taxon>Streptophyta</taxon>
        <taxon>Embryophyta</taxon>
        <taxon>Tracheophyta</taxon>
        <taxon>Spermatophyta</taxon>
        <taxon>Magnoliopsida</taxon>
        <taxon>eudicotyledons</taxon>
        <taxon>Gunneridae</taxon>
        <taxon>Pentapetalae</taxon>
        <taxon>rosids</taxon>
        <taxon>fabids</taxon>
        <taxon>Cucurbitales</taxon>
        <taxon>Cucurbitaceae</taxon>
        <taxon>Cucurbiteae</taxon>
        <taxon>Cucurbita</taxon>
    </lineage>
</organism>
<dbReference type="InterPro" id="IPR000569">
    <property type="entry name" value="HECT_dom"/>
</dbReference>
<sequence length="1007" mass="114482">MGMNLNCKVERSGPYSCINHVRYSEVTVNFAVVGDDDSDVNYFNFLPLSFFTFSPTFADRRPPYLPSIYLCAPAFHVDRPFVLLGGGGPPSMSIAEFPATVERVHINSGTADAEHCLLNRHNSQGHRHPCVSSKRKLDDYAASLDDEDEDAPLFDLISIRMKKDETSAIDSSFDGRLGEGTSSDFEYRGFDDSSTSMAAETSPKPILSPHELQFFVRTMSVGNTMVMLANTNDTVMSLHERIQSITRIPVFEQRLIYRGRQLQHEQSLRECSIQNNAELQLVGRMRSTEHPKAWQIVDDMVSLVLRLYRGEVVFSASEILTTLMTDFLSLATQTDLDPAMKQLQVFLSLSAPAALVMLYLSPIKGNTDCADNLIKHFMDLLCHSVPKSLKKCCAIIVLEFCNLLRRDTPEDSLYVLCRSTLGSLLETDGNSRGMRCLESVWGPIKTPELFPFVNELANKLSIDLSSSIRSPTSAGPSVTDISDFTAFLLPLRNAIPEKLSFHGSKNVPLDRGDYRDSSYGEEGEFLLNIYLSLLKQMDICLQGMEAFLTDKGKGNCVIPYIGWSQYLPILKELNDISLLFQGLKEEFWAIMRPRKSSICELIIRFAKRADDYSWILCHKDVINSESRRHLSMLMFPEPTEDYEELQEMLIDRSQLLEESFEYITNASVEALRHGLFVLFKNEEATGPGVLREWFLLVCKAIFNPQNALFVACPNDRRRFFPNPVSKVDPMHLSYFSFSGRVIALALMHNVQVGVVFDRVFFLQLAGMCISLEDIRDADPYLYGSCKQILDMDAELVDSDVLGLTFASDFEELGTREFVDLCPGGKDMVVNSKNRKEYVQLLIENRFMKSVSKQISYFANGFTDVLADKRSHKCFFQSLEFEDLDWMLYGSESQISVEDWKAHTEYSGYKETDPQISWFWKIVSAMTPEQRVNLLFFWTSVKYLPIQGFNGLASKLYIYKSSSPYDHLPSSHTCFFRLCFPPYPSESIMKRRLEIITQEHIGCSFGTW</sequence>
<feature type="domain" description="HECT" evidence="4">
    <location>
        <begin position="667"/>
        <end position="1007"/>
    </location>
</feature>
<dbReference type="Pfam" id="PF00240">
    <property type="entry name" value="ubiquitin"/>
    <property type="match status" value="1"/>
</dbReference>
<keyword evidence="1" id="KW-0808">Transferase</keyword>
<dbReference type="Pfam" id="PF00632">
    <property type="entry name" value="HECT"/>
    <property type="match status" value="1"/>
</dbReference>
<comment type="caution">
    <text evidence="5">The sequence shown here is derived from an EMBL/GenBank/DDBJ whole genome shotgun (WGS) entry which is preliminary data.</text>
</comment>
<dbReference type="SMART" id="SM00119">
    <property type="entry name" value="HECTc"/>
    <property type="match status" value="1"/>
</dbReference>
<dbReference type="GO" id="GO:0000209">
    <property type="term" value="P:protein polyubiquitination"/>
    <property type="evidence" value="ECO:0007669"/>
    <property type="project" value="TreeGrafter"/>
</dbReference>